<dbReference type="PANTHER" id="PTHR12110">
    <property type="entry name" value="HYDROXYPYRUVATE ISOMERASE"/>
    <property type="match status" value="1"/>
</dbReference>
<reference evidence="2 3" key="1">
    <citation type="submission" date="2017-11" db="EMBL/GenBank/DDBJ databases">
        <title>Evolution of Phototrophy in the Chloroflexi Phylum Driven by Horizontal Gene Transfer.</title>
        <authorList>
            <person name="Ward L.M."/>
            <person name="Hemp J."/>
            <person name="Shih P.M."/>
            <person name="Mcglynn S.E."/>
            <person name="Fischer W."/>
        </authorList>
    </citation>
    <scope>NUCLEOTIDE SEQUENCE [LARGE SCALE GENOMIC DNA]</scope>
    <source>
        <strain evidence="2">JP3_7</strain>
    </source>
</reference>
<keyword evidence="2" id="KW-0413">Isomerase</keyword>
<dbReference type="GO" id="GO:0016853">
    <property type="term" value="F:isomerase activity"/>
    <property type="evidence" value="ECO:0007669"/>
    <property type="project" value="UniProtKB-KW"/>
</dbReference>
<accession>A0A2M8QG09</accession>
<evidence type="ECO:0000313" key="2">
    <source>
        <dbReference type="EMBL" id="PJF48729.1"/>
    </source>
</evidence>
<proteinExistence type="predicted"/>
<dbReference type="InterPro" id="IPR050312">
    <property type="entry name" value="IolE/XylAMocC-like"/>
</dbReference>
<dbReference type="InterPro" id="IPR036237">
    <property type="entry name" value="Xyl_isomerase-like_sf"/>
</dbReference>
<protein>
    <submittedName>
        <fullName evidence="2">Xylose isomerase</fullName>
    </submittedName>
</protein>
<evidence type="ECO:0000313" key="3">
    <source>
        <dbReference type="Proteomes" id="UP000230790"/>
    </source>
</evidence>
<gene>
    <name evidence="2" type="ORF">CUN48_01920</name>
</gene>
<dbReference type="SUPFAM" id="SSF51658">
    <property type="entry name" value="Xylose isomerase-like"/>
    <property type="match status" value="1"/>
</dbReference>
<comment type="caution">
    <text evidence="2">The sequence shown here is derived from an EMBL/GenBank/DDBJ whole genome shotgun (WGS) entry which is preliminary data.</text>
</comment>
<organism evidence="2 3">
    <name type="scientific">Candidatus Thermofonsia Clade 3 bacterium</name>
    <dbReference type="NCBI Taxonomy" id="2364212"/>
    <lineage>
        <taxon>Bacteria</taxon>
        <taxon>Bacillati</taxon>
        <taxon>Chloroflexota</taxon>
        <taxon>Candidatus Thermofontia</taxon>
        <taxon>Candidatus Thermofonsia Clade 3</taxon>
    </lineage>
</organism>
<dbReference type="Pfam" id="PF01261">
    <property type="entry name" value="AP_endonuc_2"/>
    <property type="match status" value="1"/>
</dbReference>
<dbReference type="InterPro" id="IPR013022">
    <property type="entry name" value="Xyl_isomerase-like_TIM-brl"/>
</dbReference>
<feature type="domain" description="Xylose isomerase-like TIM barrel" evidence="1">
    <location>
        <begin position="21"/>
        <end position="272"/>
    </location>
</feature>
<dbReference type="EMBL" id="PGTN01000007">
    <property type="protein sequence ID" value="PJF48729.1"/>
    <property type="molecule type" value="Genomic_DNA"/>
</dbReference>
<dbReference type="AlphaFoldDB" id="A0A2M8QG09"/>
<dbReference type="PANTHER" id="PTHR12110:SF21">
    <property type="entry name" value="XYLOSE ISOMERASE-LIKE TIM BARREL DOMAIN-CONTAINING PROTEIN"/>
    <property type="match status" value="1"/>
</dbReference>
<sequence length="285" mass="31121">MFKNLNTGALGHAVPFDRTCALAKQYGFAGVDLDVGYLMKLAESQSLQAAQEWFAQTGLRPGAIGLGAKWREGDSDAAFEESLMRLAEEARLAAALGCTRCVTWISPGSNTLNFYQHWDFVVPRLQRVAAVLAEHGLRLGMEFIGPATLRASFKHDFVHTMDGMRALAAVVGAHTHNVGLLLDCFHWYTAHAAVRDLERLDPREVVYVHVNDAIAGRAPDEQIDGERQMVGASGVIDIRGFLSALRKIGYDGPVTVEPFNQAIRAMSVEEAVRVTGEALDRVLSS</sequence>
<name>A0A2M8QG09_9CHLR</name>
<dbReference type="Proteomes" id="UP000230790">
    <property type="component" value="Unassembled WGS sequence"/>
</dbReference>
<evidence type="ECO:0000259" key="1">
    <source>
        <dbReference type="Pfam" id="PF01261"/>
    </source>
</evidence>
<dbReference type="Gene3D" id="3.20.20.150">
    <property type="entry name" value="Divalent-metal-dependent TIM barrel enzymes"/>
    <property type="match status" value="1"/>
</dbReference>